<keyword evidence="6" id="KW-0472">Membrane</keyword>
<feature type="compositionally biased region" description="Polar residues" evidence="5">
    <location>
        <begin position="122"/>
        <end position="133"/>
    </location>
</feature>
<protein>
    <submittedName>
        <fullName evidence="8">S1C family serine protease</fullName>
        <ecNumber evidence="8">3.4.21.-</ecNumber>
    </submittedName>
</protein>
<comment type="caution">
    <text evidence="8">The sequence shown here is derived from an EMBL/GenBank/DDBJ whole genome shotgun (WGS) entry which is preliminary data.</text>
</comment>
<dbReference type="SUPFAM" id="SSF50156">
    <property type="entry name" value="PDZ domain-like"/>
    <property type="match status" value="1"/>
</dbReference>
<dbReference type="PANTHER" id="PTHR43343:SF3">
    <property type="entry name" value="PROTEASE DO-LIKE 8, CHLOROPLASTIC"/>
    <property type="match status" value="1"/>
</dbReference>
<feature type="domain" description="PDZ" evidence="7">
    <location>
        <begin position="363"/>
        <end position="452"/>
    </location>
</feature>
<evidence type="ECO:0000256" key="4">
    <source>
        <dbReference type="ARBA" id="ARBA00022825"/>
    </source>
</evidence>
<feature type="region of interest" description="Disordered" evidence="5">
    <location>
        <begin position="109"/>
        <end position="133"/>
    </location>
</feature>
<evidence type="ECO:0000313" key="9">
    <source>
        <dbReference type="Proteomes" id="UP001235343"/>
    </source>
</evidence>
<dbReference type="SMART" id="SM00228">
    <property type="entry name" value="PDZ"/>
    <property type="match status" value="1"/>
</dbReference>
<dbReference type="InterPro" id="IPR009003">
    <property type="entry name" value="Peptidase_S1_PA"/>
</dbReference>
<dbReference type="PRINTS" id="PR00834">
    <property type="entry name" value="PROTEASES2C"/>
</dbReference>
<dbReference type="SUPFAM" id="SSF50494">
    <property type="entry name" value="Trypsin-like serine proteases"/>
    <property type="match status" value="1"/>
</dbReference>
<dbReference type="InterPro" id="IPR043504">
    <property type="entry name" value="Peptidase_S1_PA_chymotrypsin"/>
</dbReference>
<reference evidence="8 9" key="1">
    <citation type="submission" date="2023-06" db="EMBL/GenBank/DDBJ databases">
        <title>Aquibacillus rhizosphaerae LR5S19.</title>
        <authorList>
            <person name="Sun J.-Q."/>
        </authorList>
    </citation>
    <scope>NUCLEOTIDE SEQUENCE [LARGE SCALE GENOMIC DNA]</scope>
    <source>
        <strain evidence="8 9">LR5S19</strain>
    </source>
</reference>
<evidence type="ECO:0000256" key="2">
    <source>
        <dbReference type="ARBA" id="ARBA00022670"/>
    </source>
</evidence>
<keyword evidence="9" id="KW-1185">Reference proteome</keyword>
<evidence type="ECO:0000313" key="8">
    <source>
        <dbReference type="EMBL" id="MDL4841066.1"/>
    </source>
</evidence>
<dbReference type="PANTHER" id="PTHR43343">
    <property type="entry name" value="PEPTIDASE S12"/>
    <property type="match status" value="1"/>
</dbReference>
<dbReference type="InterPro" id="IPR001940">
    <property type="entry name" value="Peptidase_S1C"/>
</dbReference>
<gene>
    <name evidence="8" type="ORF">QQS35_11445</name>
</gene>
<evidence type="ECO:0000259" key="7">
    <source>
        <dbReference type="SMART" id="SM00228"/>
    </source>
</evidence>
<feature type="compositionally biased region" description="Low complexity" evidence="5">
    <location>
        <begin position="109"/>
        <end position="121"/>
    </location>
</feature>
<name>A0ABT7L5D6_9BACI</name>
<feature type="transmembrane region" description="Helical" evidence="6">
    <location>
        <begin position="82"/>
        <end position="106"/>
    </location>
</feature>
<organism evidence="8 9">
    <name type="scientific">Aquibacillus rhizosphaerae</name>
    <dbReference type="NCBI Taxonomy" id="3051431"/>
    <lineage>
        <taxon>Bacteria</taxon>
        <taxon>Bacillati</taxon>
        <taxon>Bacillota</taxon>
        <taxon>Bacilli</taxon>
        <taxon>Bacillales</taxon>
        <taxon>Bacillaceae</taxon>
        <taxon>Aquibacillus</taxon>
    </lineage>
</organism>
<comment type="similarity">
    <text evidence="1">Belongs to the peptidase S1C family.</text>
</comment>
<keyword evidence="3 8" id="KW-0378">Hydrolase</keyword>
<dbReference type="Pfam" id="PF13180">
    <property type="entry name" value="PDZ_2"/>
    <property type="match status" value="1"/>
</dbReference>
<evidence type="ECO:0000256" key="1">
    <source>
        <dbReference type="ARBA" id="ARBA00010541"/>
    </source>
</evidence>
<evidence type="ECO:0000256" key="6">
    <source>
        <dbReference type="SAM" id="Phobius"/>
    </source>
</evidence>
<evidence type="ECO:0000256" key="5">
    <source>
        <dbReference type="SAM" id="MobiDB-lite"/>
    </source>
</evidence>
<keyword evidence="6" id="KW-1133">Transmembrane helix</keyword>
<keyword evidence="6" id="KW-0812">Transmembrane</keyword>
<feature type="region of interest" description="Disordered" evidence="5">
    <location>
        <begin position="23"/>
        <end position="76"/>
    </location>
</feature>
<dbReference type="Pfam" id="PF13365">
    <property type="entry name" value="Trypsin_2"/>
    <property type="match status" value="1"/>
</dbReference>
<keyword evidence="2 8" id="KW-0645">Protease</keyword>
<dbReference type="GO" id="GO:0008233">
    <property type="term" value="F:peptidase activity"/>
    <property type="evidence" value="ECO:0007669"/>
    <property type="project" value="UniProtKB-KW"/>
</dbReference>
<dbReference type="RefSeq" id="WP_285932265.1">
    <property type="nucleotide sequence ID" value="NZ_JASTZU010000037.1"/>
</dbReference>
<dbReference type="EMBL" id="JASTZU010000037">
    <property type="protein sequence ID" value="MDL4841066.1"/>
    <property type="molecule type" value="Genomic_DNA"/>
</dbReference>
<dbReference type="InterPro" id="IPR036034">
    <property type="entry name" value="PDZ_sf"/>
</dbReference>
<feature type="compositionally biased region" description="Acidic residues" evidence="5">
    <location>
        <begin position="46"/>
        <end position="56"/>
    </location>
</feature>
<keyword evidence="4" id="KW-0720">Serine protease</keyword>
<feature type="compositionally biased region" description="Polar residues" evidence="5">
    <location>
        <begin position="57"/>
        <end position="69"/>
    </location>
</feature>
<sequence length="472" mass="50376">MTNHDDRNYNKELYQSSIDETFQEEQNRNHQENNTSQEFYRRQPELDETNNSEENSELITTTVNNSQTESVKRSKPKGKWSMFVSGLSGGLVVAVTGAVLLGTGVLQQPDSTNEVTETTETPSSIIENDTSNDVIPTSATNDDGSLSEALSRVSDAVVGVSNIQQTDLWSQSEAGGTGSGVIYKQENGSAYVVTNNHVVEGGNSVEVILTNGDQVEAEVLGVDELTDLAVLKIDDSKVTQVATLGSSANLGVGETAIAIGNPLGTEFAGSVTKGIISGLERSVEMDLNSDGQADWTTEVIQTDAAINPGNSGGALINSQGELIGINSMKIAQEAVEGIGFAIPIDSAKPIIDQLETSGNVARPFIGISAVALNTVPDVHKQRTLNLDQNVTEGIVVADTGAGTPADTAGLEQYDVITKINDKEITSMIDLKQYLYNETEIGEEITITYYRDGQEQTTSLNLSNQEESSQQTN</sequence>
<dbReference type="Proteomes" id="UP001235343">
    <property type="component" value="Unassembled WGS sequence"/>
</dbReference>
<dbReference type="Gene3D" id="2.30.42.10">
    <property type="match status" value="1"/>
</dbReference>
<dbReference type="GO" id="GO:0006508">
    <property type="term" value="P:proteolysis"/>
    <property type="evidence" value="ECO:0007669"/>
    <property type="project" value="UniProtKB-KW"/>
</dbReference>
<dbReference type="InterPro" id="IPR001478">
    <property type="entry name" value="PDZ"/>
</dbReference>
<proteinExistence type="inferred from homology"/>
<accession>A0ABT7L5D6</accession>
<dbReference type="Gene3D" id="2.40.10.10">
    <property type="entry name" value="Trypsin-like serine proteases"/>
    <property type="match status" value="2"/>
</dbReference>
<dbReference type="EC" id="3.4.21.-" evidence="8"/>
<evidence type="ECO:0000256" key="3">
    <source>
        <dbReference type="ARBA" id="ARBA00022801"/>
    </source>
</evidence>
<dbReference type="InterPro" id="IPR051201">
    <property type="entry name" value="Chloro_Bact_Ser_Proteases"/>
</dbReference>